<sequence>MELQDYIIRVKIKLDTSSAVKEIVIVDERILLNRGYFRARLTLNNGDFLELAESFTITDEDCVTLDYRYQWMDKTKEKLRKRWDSVRHFPNLPNFPHHVHIAQESNVEPSQCRNILELIDLIEKELQ</sequence>
<comment type="caution">
    <text evidence="1">The sequence shown here is derived from an EMBL/GenBank/DDBJ whole genome shotgun (WGS) entry which is preliminary data.</text>
</comment>
<dbReference type="InterPro" id="IPR045397">
    <property type="entry name" value="TumE-like"/>
</dbReference>
<proteinExistence type="predicted"/>
<evidence type="ECO:0000313" key="2">
    <source>
        <dbReference type="Proteomes" id="UP000640531"/>
    </source>
</evidence>
<keyword evidence="2" id="KW-1185">Reference proteome</keyword>
<dbReference type="EMBL" id="JACJST010000013">
    <property type="protein sequence ID" value="MBD2569249.1"/>
    <property type="molecule type" value="Genomic_DNA"/>
</dbReference>
<reference evidence="1 2" key="1">
    <citation type="journal article" date="2020" name="ISME J.">
        <title>Comparative genomics reveals insights into cyanobacterial evolution and habitat adaptation.</title>
        <authorList>
            <person name="Chen M.Y."/>
            <person name="Teng W.K."/>
            <person name="Zhao L."/>
            <person name="Hu C.X."/>
            <person name="Zhou Y.K."/>
            <person name="Han B.P."/>
            <person name="Song L.R."/>
            <person name="Shu W.S."/>
        </authorList>
    </citation>
    <scope>NUCLEOTIDE SEQUENCE [LARGE SCALE GENOMIC DNA]</scope>
    <source>
        <strain evidence="1 2">FACHB-196</strain>
    </source>
</reference>
<dbReference type="Proteomes" id="UP000640531">
    <property type="component" value="Unassembled WGS sequence"/>
</dbReference>
<name>A0ABR8FHI5_9NOST</name>
<gene>
    <name evidence="1" type="ORF">H6G59_15350</name>
</gene>
<organism evidence="1 2">
    <name type="scientific">Anabaena lutea FACHB-196</name>
    <dbReference type="NCBI Taxonomy" id="2692881"/>
    <lineage>
        <taxon>Bacteria</taxon>
        <taxon>Bacillati</taxon>
        <taxon>Cyanobacteriota</taxon>
        <taxon>Cyanophyceae</taxon>
        <taxon>Nostocales</taxon>
        <taxon>Nostocaceae</taxon>
        <taxon>Anabaena</taxon>
    </lineage>
</organism>
<protein>
    <submittedName>
        <fullName evidence="1">Uncharacterized protein</fullName>
    </submittedName>
</protein>
<dbReference type="Pfam" id="PF20126">
    <property type="entry name" value="TumE"/>
    <property type="match status" value="1"/>
</dbReference>
<accession>A0ABR8FHI5</accession>
<evidence type="ECO:0000313" key="1">
    <source>
        <dbReference type="EMBL" id="MBD2569249.1"/>
    </source>
</evidence>
<dbReference type="RefSeq" id="WP_190715859.1">
    <property type="nucleotide sequence ID" value="NZ_JACJST010000013.1"/>
</dbReference>